<dbReference type="Pfam" id="PF13511">
    <property type="entry name" value="DUF4124"/>
    <property type="match status" value="1"/>
</dbReference>
<evidence type="ECO:0000313" key="3">
    <source>
        <dbReference type="EMBL" id="MDW6018589.1"/>
    </source>
</evidence>
<gene>
    <name evidence="3" type="ORF">SBW85_12860</name>
</gene>
<proteinExistence type="predicted"/>
<organism evidence="3 4">
    <name type="scientific">Vibrio plantisponsor</name>
    <dbReference type="NCBI Taxonomy" id="664643"/>
    <lineage>
        <taxon>Bacteria</taxon>
        <taxon>Pseudomonadati</taxon>
        <taxon>Pseudomonadota</taxon>
        <taxon>Gammaproteobacteria</taxon>
        <taxon>Vibrionales</taxon>
        <taxon>Vibrionaceae</taxon>
        <taxon>Vibrio</taxon>
    </lineage>
</organism>
<evidence type="ECO:0000256" key="1">
    <source>
        <dbReference type="SAM" id="SignalP"/>
    </source>
</evidence>
<keyword evidence="1" id="KW-0732">Signal</keyword>
<dbReference type="InterPro" id="IPR025392">
    <property type="entry name" value="DUF4124"/>
</dbReference>
<feature type="chain" id="PRO_5045136048" evidence="1">
    <location>
        <begin position="20"/>
        <end position="173"/>
    </location>
</feature>
<dbReference type="RefSeq" id="WP_240956722.1">
    <property type="nucleotide sequence ID" value="NZ_AP024893.1"/>
</dbReference>
<protein>
    <submittedName>
        <fullName evidence="3">DUF4124 domain-containing protein</fullName>
    </submittedName>
</protein>
<accession>A0ABU4IKE6</accession>
<sequence>MKNALLLFFLLSVSNSAISKEIYTWLDDKGVQHFSDTPQPSARPLTISVSETTQSDYSLSGNELPKQQKTQSPDKSLIPLTINILSPSDGETIRSNEGNISVSIGLNRALEDSEQLQLLMNGQPIGAPSTKTVWQLKNIERGSHRFSIQAVGSGKVIASGSVVTVYLHRASVN</sequence>
<dbReference type="Proteomes" id="UP001272325">
    <property type="component" value="Unassembled WGS sequence"/>
</dbReference>
<reference evidence="3 4" key="1">
    <citation type="submission" date="2023-11" db="EMBL/GenBank/DDBJ databases">
        <title>Plant-associative lifestyle of Vibrio porteresiae and its evolutionary dynamics.</title>
        <authorList>
            <person name="Rameshkumar N."/>
            <person name="Kirti K."/>
        </authorList>
    </citation>
    <scope>NUCLEOTIDE SEQUENCE [LARGE SCALE GENOMIC DNA]</scope>
    <source>
        <strain evidence="3 4">MSSRF60</strain>
    </source>
</reference>
<dbReference type="EMBL" id="JAWRCN010000001">
    <property type="protein sequence ID" value="MDW6018589.1"/>
    <property type="molecule type" value="Genomic_DNA"/>
</dbReference>
<comment type="caution">
    <text evidence="3">The sequence shown here is derived from an EMBL/GenBank/DDBJ whole genome shotgun (WGS) entry which is preliminary data.</text>
</comment>
<keyword evidence="4" id="KW-1185">Reference proteome</keyword>
<feature type="signal peptide" evidence="1">
    <location>
        <begin position="1"/>
        <end position="19"/>
    </location>
</feature>
<evidence type="ECO:0000259" key="2">
    <source>
        <dbReference type="Pfam" id="PF13511"/>
    </source>
</evidence>
<name>A0ABU4IKE6_9VIBR</name>
<feature type="domain" description="DUF4124" evidence="2">
    <location>
        <begin position="9"/>
        <end position="44"/>
    </location>
</feature>
<evidence type="ECO:0000313" key="4">
    <source>
        <dbReference type="Proteomes" id="UP001272325"/>
    </source>
</evidence>